<protein>
    <recommendedName>
        <fullName evidence="3">Tc1-like transposase DDE domain-containing protein</fullName>
    </recommendedName>
</protein>
<gene>
    <name evidence="1" type="ORF">K469DRAFT_695605</name>
</gene>
<dbReference type="EMBL" id="ML994676">
    <property type="protein sequence ID" value="KAF2178299.1"/>
    <property type="molecule type" value="Genomic_DNA"/>
</dbReference>
<evidence type="ECO:0008006" key="3">
    <source>
        <dbReference type="Google" id="ProtNLM"/>
    </source>
</evidence>
<dbReference type="OrthoDB" id="3774633at2759"/>
<name>A0A6A6DJ71_9PEZI</name>
<dbReference type="InterPro" id="IPR036397">
    <property type="entry name" value="RNaseH_sf"/>
</dbReference>
<proteinExistence type="predicted"/>
<evidence type="ECO:0000313" key="2">
    <source>
        <dbReference type="Proteomes" id="UP000800200"/>
    </source>
</evidence>
<dbReference type="Proteomes" id="UP000800200">
    <property type="component" value="Unassembled WGS sequence"/>
</dbReference>
<reference evidence="1" key="1">
    <citation type="journal article" date="2020" name="Stud. Mycol.">
        <title>101 Dothideomycetes genomes: a test case for predicting lifestyles and emergence of pathogens.</title>
        <authorList>
            <person name="Haridas S."/>
            <person name="Albert R."/>
            <person name="Binder M."/>
            <person name="Bloem J."/>
            <person name="Labutti K."/>
            <person name="Salamov A."/>
            <person name="Andreopoulos B."/>
            <person name="Baker S."/>
            <person name="Barry K."/>
            <person name="Bills G."/>
            <person name="Bluhm B."/>
            <person name="Cannon C."/>
            <person name="Castanera R."/>
            <person name="Culley D."/>
            <person name="Daum C."/>
            <person name="Ezra D."/>
            <person name="Gonzalez J."/>
            <person name="Henrissat B."/>
            <person name="Kuo A."/>
            <person name="Liang C."/>
            <person name="Lipzen A."/>
            <person name="Lutzoni F."/>
            <person name="Magnuson J."/>
            <person name="Mondo S."/>
            <person name="Nolan M."/>
            <person name="Ohm R."/>
            <person name="Pangilinan J."/>
            <person name="Park H.-J."/>
            <person name="Ramirez L."/>
            <person name="Alfaro M."/>
            <person name="Sun H."/>
            <person name="Tritt A."/>
            <person name="Yoshinaga Y."/>
            <person name="Zwiers L.-H."/>
            <person name="Turgeon B."/>
            <person name="Goodwin S."/>
            <person name="Spatafora J."/>
            <person name="Crous P."/>
            <person name="Grigoriev I."/>
        </authorList>
    </citation>
    <scope>NUCLEOTIDE SEQUENCE</scope>
    <source>
        <strain evidence="1">CBS 207.26</strain>
    </source>
</reference>
<accession>A0A6A6DJ71</accession>
<organism evidence="1 2">
    <name type="scientific">Zopfia rhizophila CBS 207.26</name>
    <dbReference type="NCBI Taxonomy" id="1314779"/>
    <lineage>
        <taxon>Eukaryota</taxon>
        <taxon>Fungi</taxon>
        <taxon>Dikarya</taxon>
        <taxon>Ascomycota</taxon>
        <taxon>Pezizomycotina</taxon>
        <taxon>Dothideomycetes</taxon>
        <taxon>Dothideomycetes incertae sedis</taxon>
        <taxon>Zopfiaceae</taxon>
        <taxon>Zopfia</taxon>
    </lineage>
</organism>
<dbReference type="AlphaFoldDB" id="A0A6A6DJ71"/>
<sequence>MGEPEINLRKWPYSKADDLKRGDRMRGGIDGYQHREKIIKPLVKPSVDQLKRLGKTNVLLLKDGAPAHTSRFDREFPSVNDIKKMCWPSHSPDVNACEHP</sequence>
<keyword evidence="2" id="KW-1185">Reference proteome</keyword>
<evidence type="ECO:0000313" key="1">
    <source>
        <dbReference type="EMBL" id="KAF2178299.1"/>
    </source>
</evidence>
<dbReference type="Gene3D" id="3.30.420.10">
    <property type="entry name" value="Ribonuclease H-like superfamily/Ribonuclease H"/>
    <property type="match status" value="1"/>
</dbReference>
<dbReference type="GO" id="GO:0003676">
    <property type="term" value="F:nucleic acid binding"/>
    <property type="evidence" value="ECO:0007669"/>
    <property type="project" value="InterPro"/>
</dbReference>